<dbReference type="GO" id="GO:0007005">
    <property type="term" value="P:mitochondrion organization"/>
    <property type="evidence" value="ECO:0007669"/>
    <property type="project" value="TreeGrafter"/>
</dbReference>
<dbReference type="GO" id="GO:0055088">
    <property type="term" value="P:lipid homeostasis"/>
    <property type="evidence" value="ECO:0007669"/>
    <property type="project" value="TreeGrafter"/>
</dbReference>
<gene>
    <name evidence="3" type="ORF">DME_LOCUS1974</name>
</gene>
<dbReference type="PROSITE" id="PS50011">
    <property type="entry name" value="PROTEIN_KINASE_DOM"/>
    <property type="match status" value="1"/>
</dbReference>
<dbReference type="InterPro" id="IPR011009">
    <property type="entry name" value="Kinase-like_dom_sf"/>
</dbReference>
<accession>A0A0N4UJE5</accession>
<dbReference type="GO" id="GO:0004672">
    <property type="term" value="F:protein kinase activity"/>
    <property type="evidence" value="ECO:0007669"/>
    <property type="project" value="InterPro"/>
</dbReference>
<dbReference type="EMBL" id="UYYG01000040">
    <property type="protein sequence ID" value="VDN52001.1"/>
    <property type="molecule type" value="Genomic_DNA"/>
</dbReference>
<comment type="similarity">
    <text evidence="1">Belongs to the protein kinase superfamily. ADCK protein kinase family.</text>
</comment>
<proteinExistence type="inferred from homology"/>
<dbReference type="Gene3D" id="1.10.510.10">
    <property type="entry name" value="Transferase(Phosphotransferase) domain 1"/>
    <property type="match status" value="1"/>
</dbReference>
<evidence type="ECO:0000256" key="1">
    <source>
        <dbReference type="ARBA" id="ARBA00009670"/>
    </source>
</evidence>
<dbReference type="Pfam" id="PF03109">
    <property type="entry name" value="ABC1"/>
    <property type="match status" value="1"/>
</dbReference>
<feature type="domain" description="Protein kinase" evidence="2">
    <location>
        <begin position="152"/>
        <end position="511"/>
    </location>
</feature>
<sequence length="511" mass="58940">MFRRISRGFIRSVSCGLTLSAAGLSFYFLHQCDYDISSIGLVRLARAGIAVSKIIVDYKLTMRHYTEGDKYRKMISNTHRRSAERLLRLACANGGVYIKVGQHLAALEYLVPAEYVEVLSVLHSKAPESNMKDVKKVIEKDLNCKLEDVFVEFDEHPLGVASLAQVYRAKLRDGQQVAVKVQHPRVKAHSIVDIASMEVLTKAVAKIFPDFHLLWLMEETKRNLPTELDFTIEASNADRVRRMFSHLSFLKIPKIFYDYTTDRVLTMEYCEGAQVNDLNYFIKNNIDRHDVCKKLGTLYSEMIFVNGYIHCDPHPGNVLINKKEDGNVSIVLLDHGLYLTLRDDFRVKYAKFWLALLKPDQDEIKNIAQEMGVGDSYGLFACMVTSRSWEAVTGGISKSSVDEEERNEIKAYAASLIPQISLVLHKMPRPMLLILKTNDLLRSIEYRLGTQNRIDAFIQMSRCCIRSVNELALRNERHFIQRIFLCLNMYWTLFKIFIYEKYLEFFNKGYM</sequence>
<dbReference type="InterPro" id="IPR004147">
    <property type="entry name" value="ABC1_dom"/>
</dbReference>
<name>A0A0N4UJE5_DRAME</name>
<dbReference type="OrthoDB" id="427480at2759"/>
<dbReference type="PANTHER" id="PTHR43173:SF19">
    <property type="entry name" value="AARF DOMAIN-CONTAINING PROTEIN KINASE 1"/>
    <property type="match status" value="1"/>
</dbReference>
<evidence type="ECO:0000313" key="5">
    <source>
        <dbReference type="Proteomes" id="UP000274756"/>
    </source>
</evidence>
<evidence type="ECO:0000313" key="4">
    <source>
        <dbReference type="Proteomes" id="UP000038040"/>
    </source>
</evidence>
<keyword evidence="5" id="KW-1185">Reference proteome</keyword>
<dbReference type="GO" id="GO:0005524">
    <property type="term" value="F:ATP binding"/>
    <property type="evidence" value="ECO:0007669"/>
    <property type="project" value="InterPro"/>
</dbReference>
<dbReference type="Proteomes" id="UP000274756">
    <property type="component" value="Unassembled WGS sequence"/>
</dbReference>
<dbReference type="WBParaSite" id="DME_0000777701-mRNA-1">
    <property type="protein sequence ID" value="DME_0000777701-mRNA-1"/>
    <property type="gene ID" value="DME_0000777701"/>
</dbReference>
<dbReference type="InterPro" id="IPR000719">
    <property type="entry name" value="Prot_kinase_dom"/>
</dbReference>
<organism evidence="4 6">
    <name type="scientific">Dracunculus medinensis</name>
    <name type="common">Guinea worm</name>
    <dbReference type="NCBI Taxonomy" id="318479"/>
    <lineage>
        <taxon>Eukaryota</taxon>
        <taxon>Metazoa</taxon>
        <taxon>Ecdysozoa</taxon>
        <taxon>Nematoda</taxon>
        <taxon>Chromadorea</taxon>
        <taxon>Rhabditida</taxon>
        <taxon>Spirurina</taxon>
        <taxon>Dracunculoidea</taxon>
        <taxon>Dracunculidae</taxon>
        <taxon>Dracunculus</taxon>
    </lineage>
</organism>
<dbReference type="PANTHER" id="PTHR43173">
    <property type="entry name" value="ABC1 FAMILY PROTEIN"/>
    <property type="match status" value="1"/>
</dbReference>
<protein>
    <submittedName>
        <fullName evidence="6">Protein kinase domain-containing protein</fullName>
    </submittedName>
</protein>
<evidence type="ECO:0000313" key="3">
    <source>
        <dbReference type="EMBL" id="VDN52001.1"/>
    </source>
</evidence>
<dbReference type="CDD" id="cd13969">
    <property type="entry name" value="ADCK1-like"/>
    <property type="match status" value="1"/>
</dbReference>
<dbReference type="InterPro" id="IPR051130">
    <property type="entry name" value="Mito_struct-func_regulator"/>
</dbReference>
<dbReference type="InterPro" id="IPR045307">
    <property type="entry name" value="ADCK1_dom"/>
</dbReference>
<evidence type="ECO:0000259" key="2">
    <source>
        <dbReference type="PROSITE" id="PS50011"/>
    </source>
</evidence>
<dbReference type="SUPFAM" id="SSF56112">
    <property type="entry name" value="Protein kinase-like (PK-like)"/>
    <property type="match status" value="1"/>
</dbReference>
<dbReference type="GO" id="GO:0005743">
    <property type="term" value="C:mitochondrial inner membrane"/>
    <property type="evidence" value="ECO:0007669"/>
    <property type="project" value="TreeGrafter"/>
</dbReference>
<dbReference type="AlphaFoldDB" id="A0A0N4UJE5"/>
<evidence type="ECO:0000313" key="6">
    <source>
        <dbReference type="WBParaSite" id="DME_0000777701-mRNA-1"/>
    </source>
</evidence>
<reference evidence="3 5" key="2">
    <citation type="submission" date="2018-11" db="EMBL/GenBank/DDBJ databases">
        <authorList>
            <consortium name="Pathogen Informatics"/>
        </authorList>
    </citation>
    <scope>NUCLEOTIDE SEQUENCE [LARGE SCALE GENOMIC DNA]</scope>
</reference>
<reference evidence="6" key="1">
    <citation type="submission" date="2017-02" db="UniProtKB">
        <authorList>
            <consortium name="WormBaseParasite"/>
        </authorList>
    </citation>
    <scope>IDENTIFICATION</scope>
</reference>
<dbReference type="Proteomes" id="UP000038040">
    <property type="component" value="Unplaced"/>
</dbReference>
<dbReference type="STRING" id="318479.A0A0N4UJE5"/>